<gene>
    <name evidence="1" type="ORF">ACFQ3F_21510</name>
</gene>
<reference evidence="2" key="1">
    <citation type="journal article" date="2019" name="Int. J. Syst. Evol. Microbiol.">
        <title>The Global Catalogue of Microorganisms (GCM) 10K type strain sequencing project: providing services to taxonomists for standard genome sequencing and annotation.</title>
        <authorList>
            <consortium name="The Broad Institute Genomics Platform"/>
            <consortium name="The Broad Institute Genome Sequencing Center for Infectious Disease"/>
            <person name="Wu L."/>
            <person name="Ma J."/>
        </authorList>
    </citation>
    <scope>NUCLEOTIDE SEQUENCE [LARGE SCALE GENOMIC DNA]</scope>
    <source>
        <strain evidence="2">CCUG 52478</strain>
    </source>
</reference>
<dbReference type="RefSeq" id="WP_367919657.1">
    <property type="nucleotide sequence ID" value="NZ_BAABAC010000023.1"/>
</dbReference>
<sequence>MDRRTLAALSVAGVVGIVAGAGTALGAGHSDQPSAGHHAPAKPRPRALWLTSHELHDGATVVRLEGVAFVTSVVRDGDHWIVQDVPDDPQASPRVLRVDRDGRVVVLAEVEGRGDISADGTQHIGLDKTGKGYQVTDLTTGRATRVPPAPDPGDAEGTALFDGEDVITGWSPTGTTYYRSTRSGEDLAIVGRDVVDGRFSPDRTAYVGLQVGLGRTCVRGGAATEDATLWKDCPAGLATASPYAPDGRRLVTTDTGLKEGWPTKATILDAATGQEKAQIPLPKEVFDVAMLADDEIVALSVTGPDGKQTTTVRTCTVSGGCVVVGRAAGVGILGGGR</sequence>
<name>A0ABW3W5S7_9ACTN</name>
<proteinExistence type="predicted"/>
<evidence type="ECO:0000313" key="1">
    <source>
        <dbReference type="EMBL" id="MFD1250384.1"/>
    </source>
</evidence>
<dbReference type="InterPro" id="IPR011044">
    <property type="entry name" value="Quino_amine_DH_bsu"/>
</dbReference>
<dbReference type="EMBL" id="JBHTLX010000023">
    <property type="protein sequence ID" value="MFD1250384.1"/>
    <property type="molecule type" value="Genomic_DNA"/>
</dbReference>
<evidence type="ECO:0000313" key="2">
    <source>
        <dbReference type="Proteomes" id="UP001597229"/>
    </source>
</evidence>
<accession>A0ABW3W5S7</accession>
<dbReference type="SUPFAM" id="SSF50969">
    <property type="entry name" value="YVTN repeat-like/Quinoprotein amine dehydrogenase"/>
    <property type="match status" value="1"/>
</dbReference>
<dbReference type="Proteomes" id="UP001597229">
    <property type="component" value="Unassembled WGS sequence"/>
</dbReference>
<organism evidence="1 2">
    <name type="scientific">Nocardioides ginsengisoli</name>
    <dbReference type="NCBI Taxonomy" id="363868"/>
    <lineage>
        <taxon>Bacteria</taxon>
        <taxon>Bacillati</taxon>
        <taxon>Actinomycetota</taxon>
        <taxon>Actinomycetes</taxon>
        <taxon>Propionibacteriales</taxon>
        <taxon>Nocardioidaceae</taxon>
        <taxon>Nocardioides</taxon>
    </lineage>
</organism>
<comment type="caution">
    <text evidence="1">The sequence shown here is derived from an EMBL/GenBank/DDBJ whole genome shotgun (WGS) entry which is preliminary data.</text>
</comment>
<keyword evidence="2" id="KW-1185">Reference proteome</keyword>
<protein>
    <submittedName>
        <fullName evidence="1">Uncharacterized protein</fullName>
    </submittedName>
</protein>